<evidence type="ECO:0000313" key="3">
    <source>
        <dbReference type="Proteomes" id="UP000729402"/>
    </source>
</evidence>
<reference evidence="2" key="1">
    <citation type="journal article" date="2021" name="bioRxiv">
        <title>Whole Genome Assembly and Annotation of Northern Wild Rice, Zizania palustris L., Supports a Whole Genome Duplication in the Zizania Genus.</title>
        <authorList>
            <person name="Haas M."/>
            <person name="Kono T."/>
            <person name="Macchietto M."/>
            <person name="Millas R."/>
            <person name="McGilp L."/>
            <person name="Shao M."/>
            <person name="Duquette J."/>
            <person name="Hirsch C.N."/>
            <person name="Kimball J."/>
        </authorList>
    </citation>
    <scope>NUCLEOTIDE SEQUENCE</scope>
    <source>
        <tissue evidence="2">Fresh leaf tissue</tissue>
    </source>
</reference>
<dbReference type="Proteomes" id="UP000729402">
    <property type="component" value="Unassembled WGS sequence"/>
</dbReference>
<comment type="caution">
    <text evidence="2">The sequence shown here is derived from an EMBL/GenBank/DDBJ whole genome shotgun (WGS) entry which is preliminary data.</text>
</comment>
<sequence>MHGGLVFLGWLQSTSSACCSSTHQRIVASRNAATGWDAVDDWTCHAVPATEGESEIAAQFFSAPYPCQNGQPLNGDGDSSGNGEGDYVDGGGCCCYLDEPYVSLGVNTLPCTSIDPNLLVGN</sequence>
<gene>
    <name evidence="2" type="ORF">GUJ93_ZPchr0013g34026</name>
</gene>
<evidence type="ECO:0000256" key="1">
    <source>
        <dbReference type="SAM" id="SignalP"/>
    </source>
</evidence>
<reference evidence="2" key="2">
    <citation type="submission" date="2021-02" db="EMBL/GenBank/DDBJ databases">
        <authorList>
            <person name="Kimball J.A."/>
            <person name="Haas M.W."/>
            <person name="Macchietto M."/>
            <person name="Kono T."/>
            <person name="Duquette J."/>
            <person name="Shao M."/>
        </authorList>
    </citation>
    <scope>NUCLEOTIDE SEQUENCE</scope>
    <source>
        <tissue evidence="2">Fresh leaf tissue</tissue>
    </source>
</reference>
<proteinExistence type="predicted"/>
<feature type="signal peptide" evidence="1">
    <location>
        <begin position="1"/>
        <end position="16"/>
    </location>
</feature>
<accession>A0A8J5WYM6</accession>
<dbReference type="AlphaFoldDB" id="A0A8J5WYM6"/>
<protein>
    <recommendedName>
        <fullName evidence="4">Secreted protein</fullName>
    </recommendedName>
</protein>
<keyword evidence="3" id="KW-1185">Reference proteome</keyword>
<keyword evidence="1" id="KW-0732">Signal</keyword>
<organism evidence="2 3">
    <name type="scientific">Zizania palustris</name>
    <name type="common">Northern wild rice</name>
    <dbReference type="NCBI Taxonomy" id="103762"/>
    <lineage>
        <taxon>Eukaryota</taxon>
        <taxon>Viridiplantae</taxon>
        <taxon>Streptophyta</taxon>
        <taxon>Embryophyta</taxon>
        <taxon>Tracheophyta</taxon>
        <taxon>Spermatophyta</taxon>
        <taxon>Magnoliopsida</taxon>
        <taxon>Liliopsida</taxon>
        <taxon>Poales</taxon>
        <taxon>Poaceae</taxon>
        <taxon>BOP clade</taxon>
        <taxon>Oryzoideae</taxon>
        <taxon>Oryzeae</taxon>
        <taxon>Zizaniinae</taxon>
        <taxon>Zizania</taxon>
    </lineage>
</organism>
<dbReference type="EMBL" id="JAAALK010000079">
    <property type="protein sequence ID" value="KAG8098286.1"/>
    <property type="molecule type" value="Genomic_DNA"/>
</dbReference>
<evidence type="ECO:0000313" key="2">
    <source>
        <dbReference type="EMBL" id="KAG8098286.1"/>
    </source>
</evidence>
<name>A0A8J5WYM6_ZIZPA</name>
<evidence type="ECO:0008006" key="4">
    <source>
        <dbReference type="Google" id="ProtNLM"/>
    </source>
</evidence>
<feature type="chain" id="PRO_5035274398" description="Secreted protein" evidence="1">
    <location>
        <begin position="17"/>
        <end position="122"/>
    </location>
</feature>